<gene>
    <name evidence="2" type="ORF">GR170_00355</name>
</gene>
<accession>A0A6L7FYA3</accession>
<evidence type="ECO:0000256" key="1">
    <source>
        <dbReference type="SAM" id="MobiDB-lite"/>
    </source>
</evidence>
<sequence>MVWDRLGRYNRGMCARSLPRLTLLLAVILITAASVLSAARMAPQREAPLRLAALLEGASLCGSTPDKPHAPCAFCHLLPAGPGLRAPADSRALGLLPAGPARPAARILPDPGAGPGMPRAPPSLMSRPQAARLA</sequence>
<dbReference type="RefSeq" id="WP_160890820.1">
    <property type="nucleotide sequence ID" value="NZ_WUMU01000001.1"/>
</dbReference>
<name>A0A6L7FYA3_9RHOB</name>
<keyword evidence="3" id="KW-1185">Reference proteome</keyword>
<comment type="caution">
    <text evidence="2">The sequence shown here is derived from an EMBL/GenBank/DDBJ whole genome shotgun (WGS) entry which is preliminary data.</text>
</comment>
<evidence type="ECO:0000313" key="2">
    <source>
        <dbReference type="EMBL" id="MXN16270.1"/>
    </source>
</evidence>
<dbReference type="AlphaFoldDB" id="A0A6L7FYA3"/>
<proteinExistence type="predicted"/>
<feature type="region of interest" description="Disordered" evidence="1">
    <location>
        <begin position="104"/>
        <end position="134"/>
    </location>
</feature>
<evidence type="ECO:0000313" key="3">
    <source>
        <dbReference type="Proteomes" id="UP000477911"/>
    </source>
</evidence>
<dbReference type="EMBL" id="WUMU01000001">
    <property type="protein sequence ID" value="MXN16270.1"/>
    <property type="molecule type" value="Genomic_DNA"/>
</dbReference>
<evidence type="ECO:0008006" key="4">
    <source>
        <dbReference type="Google" id="ProtNLM"/>
    </source>
</evidence>
<reference evidence="2 3" key="1">
    <citation type="submission" date="2019-12" db="EMBL/GenBank/DDBJ databases">
        <authorList>
            <person name="Li M."/>
        </authorList>
    </citation>
    <scope>NUCLEOTIDE SEQUENCE [LARGE SCALE GENOMIC DNA]</scope>
    <source>
        <strain evidence="2 3">GBMRC 2024</strain>
    </source>
</reference>
<dbReference type="Proteomes" id="UP000477911">
    <property type="component" value="Unassembled WGS sequence"/>
</dbReference>
<organism evidence="2 3">
    <name type="scientific">Pseudooceanicola albus</name>
    <dbReference type="NCBI Taxonomy" id="2692189"/>
    <lineage>
        <taxon>Bacteria</taxon>
        <taxon>Pseudomonadati</taxon>
        <taxon>Pseudomonadota</taxon>
        <taxon>Alphaproteobacteria</taxon>
        <taxon>Rhodobacterales</taxon>
        <taxon>Paracoccaceae</taxon>
        <taxon>Pseudooceanicola</taxon>
    </lineage>
</organism>
<protein>
    <recommendedName>
        <fullName evidence="4">DUF2946 domain-containing protein</fullName>
    </recommendedName>
</protein>